<evidence type="ECO:0000256" key="4">
    <source>
        <dbReference type="ARBA" id="ARBA00022989"/>
    </source>
</evidence>
<accession>A0A423PUT2</accession>
<keyword evidence="8" id="KW-1185">Reference proteome</keyword>
<dbReference type="InParanoid" id="A0A423PUT2"/>
<reference evidence="7 8" key="1">
    <citation type="submission" date="2013-10" db="EMBL/GenBank/DDBJ databases">
        <title>Salinisphaera japonica YTM-1 Genome Sequencing.</title>
        <authorList>
            <person name="Lai Q."/>
            <person name="Li C."/>
            <person name="Shao Z."/>
        </authorList>
    </citation>
    <scope>NUCLEOTIDE SEQUENCE [LARGE SCALE GENOMIC DNA]</scope>
    <source>
        <strain evidence="7 8">YTM-1</strain>
    </source>
</reference>
<dbReference type="AlphaFoldDB" id="A0A423PUT2"/>
<feature type="transmembrane region" description="Helical" evidence="6">
    <location>
        <begin position="370"/>
        <end position="393"/>
    </location>
</feature>
<dbReference type="PANTHER" id="PTHR42948">
    <property type="entry name" value="TRANSPORTER"/>
    <property type="match status" value="1"/>
</dbReference>
<feature type="transmembrane region" description="Helical" evidence="6">
    <location>
        <begin position="34"/>
        <end position="59"/>
    </location>
</feature>
<evidence type="ECO:0000313" key="8">
    <source>
        <dbReference type="Proteomes" id="UP000285310"/>
    </source>
</evidence>
<dbReference type="GO" id="GO:0016020">
    <property type="term" value="C:membrane"/>
    <property type="evidence" value="ECO:0007669"/>
    <property type="project" value="UniProtKB-SubCell"/>
</dbReference>
<dbReference type="InterPro" id="IPR000175">
    <property type="entry name" value="Na/ntran_symport"/>
</dbReference>
<feature type="transmembrane region" description="Helical" evidence="6">
    <location>
        <begin position="209"/>
        <end position="230"/>
    </location>
</feature>
<dbReference type="SUPFAM" id="SSF161070">
    <property type="entry name" value="SNF-like"/>
    <property type="match status" value="1"/>
</dbReference>
<keyword evidence="3 6" id="KW-0812">Transmembrane</keyword>
<evidence type="ECO:0000256" key="5">
    <source>
        <dbReference type="ARBA" id="ARBA00023136"/>
    </source>
</evidence>
<protein>
    <recommendedName>
        <fullName evidence="9">Sodium-dependent transporter</fullName>
    </recommendedName>
</protein>
<evidence type="ECO:0000313" key="7">
    <source>
        <dbReference type="EMBL" id="ROO29334.1"/>
    </source>
</evidence>
<feature type="transmembrane region" description="Helical" evidence="6">
    <location>
        <begin position="168"/>
        <end position="189"/>
    </location>
</feature>
<dbReference type="EMBL" id="AYKG01000016">
    <property type="protein sequence ID" value="ROO29334.1"/>
    <property type="molecule type" value="Genomic_DNA"/>
</dbReference>
<dbReference type="Proteomes" id="UP000285310">
    <property type="component" value="Unassembled WGS sequence"/>
</dbReference>
<feature type="transmembrane region" description="Helical" evidence="6">
    <location>
        <begin position="331"/>
        <end position="350"/>
    </location>
</feature>
<dbReference type="InterPro" id="IPR037272">
    <property type="entry name" value="SNS_sf"/>
</dbReference>
<keyword evidence="5 6" id="KW-0472">Membrane</keyword>
<feature type="transmembrane region" description="Helical" evidence="6">
    <location>
        <begin position="7"/>
        <end position="28"/>
    </location>
</feature>
<comment type="caution">
    <text evidence="7">The sequence shown here is derived from an EMBL/GenBank/DDBJ whole genome shotgun (WGS) entry which is preliminary data.</text>
</comment>
<proteinExistence type="predicted"/>
<organism evidence="7 8">
    <name type="scientific">Salinisphaera japonica YTM-1</name>
    <dbReference type="NCBI Taxonomy" id="1209778"/>
    <lineage>
        <taxon>Bacteria</taxon>
        <taxon>Pseudomonadati</taxon>
        <taxon>Pseudomonadota</taxon>
        <taxon>Gammaproteobacteria</taxon>
        <taxon>Salinisphaerales</taxon>
        <taxon>Salinisphaeraceae</taxon>
        <taxon>Salinisphaera</taxon>
    </lineage>
</organism>
<feature type="transmembrane region" description="Helical" evidence="6">
    <location>
        <begin position="242"/>
        <end position="264"/>
    </location>
</feature>
<name>A0A423PUT2_9GAMM</name>
<keyword evidence="4 6" id="KW-1133">Transmembrane helix</keyword>
<feature type="transmembrane region" description="Helical" evidence="6">
    <location>
        <begin position="295"/>
        <end position="319"/>
    </location>
</feature>
<evidence type="ECO:0000256" key="1">
    <source>
        <dbReference type="ARBA" id="ARBA00004141"/>
    </source>
</evidence>
<evidence type="ECO:0000256" key="6">
    <source>
        <dbReference type="SAM" id="Phobius"/>
    </source>
</evidence>
<feature type="transmembrane region" description="Helical" evidence="6">
    <location>
        <begin position="141"/>
        <end position="161"/>
    </location>
</feature>
<dbReference type="PANTHER" id="PTHR42948:SF1">
    <property type="entry name" value="TRANSPORTER"/>
    <property type="match status" value="1"/>
</dbReference>
<gene>
    <name evidence="7" type="ORF">SAJA_06715</name>
</gene>
<sequence>MAPGRWLALGLVMAVTGMAGIWRLPYLAGQHGGMYFLAVYGLALIAMGWPLLAGQLLLTRGQGGDLVRLLAHRTPEPWAPVARLVGGCLLVAIAALLAVYAVVTSWVLAYTARALGGDIAGQTSVALGNDFAQFLREPERGLGWLLLFWIVIALVAALFNARQVWRALAGLFGLAFCLVVALALHGHGFDSARFGDLLAPGPMRVGDGLVAITQAFYALGLGSGVALALGQTMTANTPVFRSAGLAVLLVAAIGLASCLAWPMIFEPGALAQLASITAVLQHAPAALADRLDLGLFYALLTILALSSAIALFEVLLQTLVLASGLSRARSALSLAGLLLILGLCVQHDLAVAVDGQPRFFDLLTMLAADIVFPLTALWLVFLLGVLIPPATLFGEPALAGRRLPGASQIWQALLRHPARLGVIMVGCQTLGLVALVRRFWSVS</sequence>
<dbReference type="Pfam" id="PF00209">
    <property type="entry name" value="SNF"/>
    <property type="match status" value="1"/>
</dbReference>
<dbReference type="PROSITE" id="PS50267">
    <property type="entry name" value="NA_NEUROTRAN_SYMP_3"/>
    <property type="match status" value="1"/>
</dbReference>
<comment type="subcellular location">
    <subcellularLocation>
        <location evidence="1">Membrane</location>
        <topology evidence="1">Multi-pass membrane protein</topology>
    </subcellularLocation>
</comment>
<evidence type="ECO:0000256" key="2">
    <source>
        <dbReference type="ARBA" id="ARBA00022448"/>
    </source>
</evidence>
<evidence type="ECO:0000256" key="3">
    <source>
        <dbReference type="ARBA" id="ARBA00022692"/>
    </source>
</evidence>
<evidence type="ECO:0008006" key="9">
    <source>
        <dbReference type="Google" id="ProtNLM"/>
    </source>
</evidence>
<keyword evidence="2" id="KW-0813">Transport</keyword>
<feature type="transmembrane region" description="Helical" evidence="6">
    <location>
        <begin position="80"/>
        <end position="103"/>
    </location>
</feature>